<dbReference type="Proteomes" id="UP000054532">
    <property type="component" value="Unassembled WGS sequence"/>
</dbReference>
<name>W2GU13_PHYNI</name>
<gene>
    <name evidence="2" type="ORF">L914_08763</name>
    <name evidence="1" type="ORF">L915_08890</name>
</gene>
<evidence type="ECO:0000313" key="2">
    <source>
        <dbReference type="EMBL" id="ETM46318.1"/>
    </source>
</evidence>
<dbReference type="Proteomes" id="UP000053236">
    <property type="component" value="Unassembled WGS sequence"/>
</dbReference>
<dbReference type="AlphaFoldDB" id="W2GU13"/>
<dbReference type="EMBL" id="KI692918">
    <property type="protein sequence ID" value="ETM46318.1"/>
    <property type="molecule type" value="Genomic_DNA"/>
</dbReference>
<evidence type="ECO:0000313" key="1">
    <source>
        <dbReference type="EMBL" id="ETK86478.1"/>
    </source>
</evidence>
<dbReference type="EMBL" id="KI686348">
    <property type="protein sequence ID" value="ETK86478.1"/>
    <property type="molecule type" value="Genomic_DNA"/>
</dbReference>
<reference evidence="2" key="2">
    <citation type="submission" date="2013-11" db="EMBL/GenBank/DDBJ databases">
        <title>The Genome Sequence of Phytophthora parasitica IAC_01/95.</title>
        <authorList>
            <consortium name="The Broad Institute Genomics Platform"/>
            <person name="Russ C."/>
            <person name="Tyler B."/>
            <person name="Panabieres F."/>
            <person name="Shan W."/>
            <person name="Tripathy S."/>
            <person name="Grunwald N."/>
            <person name="Machado M."/>
            <person name="Johnson C.S."/>
            <person name="Arredondo F."/>
            <person name="Hong C."/>
            <person name="Coffey M."/>
            <person name="Young S.K."/>
            <person name="Zeng Q."/>
            <person name="Gargeya S."/>
            <person name="Fitzgerald M."/>
            <person name="Abouelleil A."/>
            <person name="Alvarado L."/>
            <person name="Chapman S.B."/>
            <person name="Gainer-Dewar J."/>
            <person name="Goldberg J."/>
            <person name="Griggs A."/>
            <person name="Gujja S."/>
            <person name="Hansen M."/>
            <person name="Howarth C."/>
            <person name="Imamovic A."/>
            <person name="Ireland A."/>
            <person name="Larimer J."/>
            <person name="McCowan C."/>
            <person name="Murphy C."/>
            <person name="Pearson M."/>
            <person name="Poon T.W."/>
            <person name="Priest M."/>
            <person name="Roberts A."/>
            <person name="Saif S."/>
            <person name="Shea T."/>
            <person name="Sykes S."/>
            <person name="Wortman J."/>
            <person name="Nusbaum C."/>
            <person name="Birren B."/>
        </authorList>
    </citation>
    <scope>NUCLEOTIDE SEQUENCE [LARGE SCALE GENOMIC DNA]</scope>
    <source>
        <strain evidence="2">IAC_01/95</strain>
    </source>
</reference>
<reference evidence="1" key="1">
    <citation type="submission" date="2013-11" db="EMBL/GenBank/DDBJ databases">
        <title>The Genome Sequence of Phytophthora parasitica CJ02B3.</title>
        <authorList>
            <consortium name="The Broad Institute Genomics Platform"/>
            <person name="Russ C."/>
            <person name="Tyler B."/>
            <person name="Panabieres F."/>
            <person name="Shan W."/>
            <person name="Tripathy S."/>
            <person name="Grunwald N."/>
            <person name="Machado M."/>
            <person name="Johnson C.S."/>
            <person name="Arredondo F."/>
            <person name="Hong C."/>
            <person name="Coffey M."/>
            <person name="Young S.K."/>
            <person name="Zeng Q."/>
            <person name="Gargeya S."/>
            <person name="Fitzgerald M."/>
            <person name="Abouelleil A."/>
            <person name="Alvarado L."/>
            <person name="Chapman S.B."/>
            <person name="Gainer-Dewar J."/>
            <person name="Goldberg J."/>
            <person name="Griggs A."/>
            <person name="Gujja S."/>
            <person name="Hansen M."/>
            <person name="Howarth C."/>
            <person name="Imamovic A."/>
            <person name="Ireland A."/>
            <person name="Larimer J."/>
            <person name="McCowan C."/>
            <person name="Murphy C."/>
            <person name="Pearson M."/>
            <person name="Poon T.W."/>
            <person name="Priest M."/>
            <person name="Roberts A."/>
            <person name="Saif S."/>
            <person name="Shea T."/>
            <person name="Sykes S."/>
            <person name="Wortman J."/>
            <person name="Nusbaum C."/>
            <person name="Birren B."/>
        </authorList>
    </citation>
    <scope>NUCLEOTIDE SEQUENCE [LARGE SCALE GENOMIC DNA]</scope>
    <source>
        <strain evidence="1">CJ02B3</strain>
    </source>
</reference>
<protein>
    <submittedName>
        <fullName evidence="1">Uncharacterized protein</fullName>
    </submittedName>
</protein>
<organism evidence="1">
    <name type="scientific">Phytophthora nicotianae</name>
    <name type="common">Potato buckeye rot agent</name>
    <name type="synonym">Phytophthora parasitica</name>
    <dbReference type="NCBI Taxonomy" id="4792"/>
    <lineage>
        <taxon>Eukaryota</taxon>
        <taxon>Sar</taxon>
        <taxon>Stramenopiles</taxon>
        <taxon>Oomycota</taxon>
        <taxon>Peronosporomycetes</taxon>
        <taxon>Peronosporales</taxon>
        <taxon>Peronosporaceae</taxon>
        <taxon>Phytophthora</taxon>
    </lineage>
</organism>
<accession>W2GU13</accession>
<proteinExistence type="predicted"/>
<sequence>MICSVPSKDILEDSFSRTRGLMASTLRSDRDTLEAVTVSSTGCRRSRTGRRLACVRTATTRRIGISVATRLR</sequence>